<reference evidence="13 14" key="1">
    <citation type="journal article" date="2018" name="Mol. Biol. Evol.">
        <title>Broad Genomic Sampling Reveals a Smut Pathogenic Ancestry of the Fungal Clade Ustilaginomycotina.</title>
        <authorList>
            <person name="Kijpornyongpan T."/>
            <person name="Mondo S.J."/>
            <person name="Barry K."/>
            <person name="Sandor L."/>
            <person name="Lee J."/>
            <person name="Lipzen A."/>
            <person name="Pangilinan J."/>
            <person name="LaButti K."/>
            <person name="Hainaut M."/>
            <person name="Henrissat B."/>
            <person name="Grigoriev I.V."/>
            <person name="Spatafora J.W."/>
            <person name="Aime M.C."/>
        </authorList>
    </citation>
    <scope>NUCLEOTIDE SEQUENCE [LARGE SCALE GENOMIC DNA]</scope>
    <source>
        <strain evidence="13 14">MCA 3645</strain>
    </source>
</reference>
<evidence type="ECO:0000256" key="1">
    <source>
        <dbReference type="ARBA" id="ARBA00001970"/>
    </source>
</evidence>
<feature type="transmembrane region" description="Helical" evidence="11">
    <location>
        <begin position="6"/>
        <end position="31"/>
    </location>
</feature>
<evidence type="ECO:0000313" key="14">
    <source>
        <dbReference type="Proteomes" id="UP000246740"/>
    </source>
</evidence>
<evidence type="ECO:0000256" key="6">
    <source>
        <dbReference type="ARBA" id="ARBA00022723"/>
    </source>
</evidence>
<keyword evidence="7" id="KW-0249">Electron transport</keyword>
<evidence type="ECO:0000256" key="7">
    <source>
        <dbReference type="ARBA" id="ARBA00022982"/>
    </source>
</evidence>
<evidence type="ECO:0000256" key="9">
    <source>
        <dbReference type="ARBA" id="ARBA00023004"/>
    </source>
</evidence>
<accession>A0A317XYL4</accession>
<evidence type="ECO:0000256" key="10">
    <source>
        <dbReference type="ARBA" id="ARBA00023136"/>
    </source>
</evidence>
<keyword evidence="5 11" id="KW-0812">Transmembrane</keyword>
<evidence type="ECO:0000256" key="11">
    <source>
        <dbReference type="SAM" id="Phobius"/>
    </source>
</evidence>
<dbReference type="OrthoDB" id="19261at2759"/>
<evidence type="ECO:0000256" key="2">
    <source>
        <dbReference type="ARBA" id="ARBA00004141"/>
    </source>
</evidence>
<proteinExistence type="predicted"/>
<feature type="domain" description="Cytochrome b561" evidence="12">
    <location>
        <begin position="1"/>
        <end position="192"/>
    </location>
</feature>
<organism evidence="13 14">
    <name type="scientific">Testicularia cyperi</name>
    <dbReference type="NCBI Taxonomy" id="1882483"/>
    <lineage>
        <taxon>Eukaryota</taxon>
        <taxon>Fungi</taxon>
        <taxon>Dikarya</taxon>
        <taxon>Basidiomycota</taxon>
        <taxon>Ustilaginomycotina</taxon>
        <taxon>Ustilaginomycetes</taxon>
        <taxon>Ustilaginales</taxon>
        <taxon>Anthracoideaceae</taxon>
        <taxon>Testicularia</taxon>
    </lineage>
</organism>
<keyword evidence="3" id="KW-0813">Transport</keyword>
<dbReference type="InParanoid" id="A0A317XYL4"/>
<evidence type="ECO:0000259" key="12">
    <source>
        <dbReference type="PROSITE" id="PS50939"/>
    </source>
</evidence>
<dbReference type="GO" id="GO:0140575">
    <property type="term" value="F:transmembrane monodehydroascorbate reductase activity"/>
    <property type="evidence" value="ECO:0007669"/>
    <property type="project" value="InterPro"/>
</dbReference>
<gene>
    <name evidence="13" type="ORF">BCV70DRAFT_196678</name>
</gene>
<dbReference type="SMART" id="SM00665">
    <property type="entry name" value="B561"/>
    <property type="match status" value="1"/>
</dbReference>
<keyword evidence="9" id="KW-0408">Iron</keyword>
<name>A0A317XYL4_9BASI</name>
<evidence type="ECO:0000256" key="8">
    <source>
        <dbReference type="ARBA" id="ARBA00022989"/>
    </source>
</evidence>
<evidence type="ECO:0000256" key="3">
    <source>
        <dbReference type="ARBA" id="ARBA00022448"/>
    </source>
</evidence>
<dbReference type="PANTHER" id="PTHR15422">
    <property type="entry name" value="OS05G0565100 PROTEIN"/>
    <property type="match status" value="1"/>
</dbReference>
<feature type="transmembrane region" description="Helical" evidence="11">
    <location>
        <begin position="93"/>
        <end position="114"/>
    </location>
</feature>
<keyword evidence="14" id="KW-1185">Reference proteome</keyword>
<dbReference type="InterPro" id="IPR006593">
    <property type="entry name" value="Cyt_b561/ferric_Rdtase_TM"/>
</dbReference>
<keyword evidence="6" id="KW-0479">Metal-binding</keyword>
<feature type="transmembrane region" description="Helical" evidence="11">
    <location>
        <begin position="135"/>
        <end position="152"/>
    </location>
</feature>
<dbReference type="Proteomes" id="UP000246740">
    <property type="component" value="Unassembled WGS sequence"/>
</dbReference>
<keyword evidence="10 11" id="KW-0472">Membrane</keyword>
<feature type="transmembrane region" description="Helical" evidence="11">
    <location>
        <begin position="52"/>
        <end position="73"/>
    </location>
</feature>
<dbReference type="InterPro" id="IPR045150">
    <property type="entry name" value="CYB561D1/2"/>
</dbReference>
<dbReference type="Gene3D" id="1.20.120.1770">
    <property type="match status" value="1"/>
</dbReference>
<dbReference type="GO" id="GO:0020037">
    <property type="term" value="F:heme binding"/>
    <property type="evidence" value="ECO:0007669"/>
    <property type="project" value="TreeGrafter"/>
</dbReference>
<evidence type="ECO:0000313" key="13">
    <source>
        <dbReference type="EMBL" id="PWZ02439.1"/>
    </source>
</evidence>
<dbReference type="GO" id="GO:0016020">
    <property type="term" value="C:membrane"/>
    <property type="evidence" value="ECO:0007669"/>
    <property type="project" value="UniProtKB-SubCell"/>
</dbReference>
<dbReference type="AlphaFoldDB" id="A0A317XYL4"/>
<dbReference type="GO" id="GO:0046872">
    <property type="term" value="F:metal ion binding"/>
    <property type="evidence" value="ECO:0007669"/>
    <property type="project" value="UniProtKB-KW"/>
</dbReference>
<keyword evidence="8 11" id="KW-1133">Transmembrane helix</keyword>
<comment type="subcellular location">
    <subcellularLocation>
        <location evidence="2">Membrane</location>
        <topology evidence="2">Multi-pass membrane protein</topology>
    </subcellularLocation>
</comment>
<dbReference type="PROSITE" id="PS50939">
    <property type="entry name" value="CYTOCHROME_B561"/>
    <property type="match status" value="1"/>
</dbReference>
<dbReference type="PANTHER" id="PTHR15422:SF24">
    <property type="entry name" value="DOMON RELATED DOMAIN-CONTAINING PROTEIN"/>
    <property type="match status" value="1"/>
</dbReference>
<evidence type="ECO:0000256" key="5">
    <source>
        <dbReference type="ARBA" id="ARBA00022692"/>
    </source>
</evidence>
<dbReference type="STRING" id="1882483.A0A317XYL4"/>
<feature type="transmembrane region" description="Helical" evidence="11">
    <location>
        <begin position="172"/>
        <end position="191"/>
    </location>
</feature>
<protein>
    <recommendedName>
        <fullName evidence="12">Cytochrome b561 domain-containing protein</fullName>
    </recommendedName>
</protein>
<keyword evidence="4" id="KW-0349">Heme</keyword>
<evidence type="ECO:0000256" key="4">
    <source>
        <dbReference type="ARBA" id="ARBA00022617"/>
    </source>
</evidence>
<sequence length="219" mass="23473">MLSSHDALAAAHAACACIAVLFTIPLALLAARFKANSTPNGKSSSSWFRWHVVLNTLSVLLIILAFGLGMGAVATANAGTQYSGPDSDIHHKLGLSVFILVLLQALLGALAHFTRGRASDKHGTNGTGKHWSRKLHMVLGIATLGLLYWTVWEGMHIEWPSMSSTLTETPQSVQILFWIIFLVPVLAYLIGAGTSVLCQLQPCSGHYHQAPLLQGNAKV</sequence>
<dbReference type="EMBL" id="KZ819188">
    <property type="protein sequence ID" value="PWZ02439.1"/>
    <property type="molecule type" value="Genomic_DNA"/>
</dbReference>
<comment type="cofactor">
    <cofactor evidence="1">
        <name>heme b</name>
        <dbReference type="ChEBI" id="CHEBI:60344"/>
    </cofactor>
</comment>